<dbReference type="Proteomes" id="UP000240760">
    <property type="component" value="Unassembled WGS sequence"/>
</dbReference>
<name>A0A2T4C5S1_TRILO</name>
<protein>
    <submittedName>
        <fullName evidence="2">Uncharacterized protein</fullName>
    </submittedName>
</protein>
<proteinExistence type="predicted"/>
<organism evidence="2 3">
    <name type="scientific">Trichoderma longibrachiatum ATCC 18648</name>
    <dbReference type="NCBI Taxonomy" id="983965"/>
    <lineage>
        <taxon>Eukaryota</taxon>
        <taxon>Fungi</taxon>
        <taxon>Dikarya</taxon>
        <taxon>Ascomycota</taxon>
        <taxon>Pezizomycotina</taxon>
        <taxon>Sordariomycetes</taxon>
        <taxon>Hypocreomycetidae</taxon>
        <taxon>Hypocreales</taxon>
        <taxon>Hypocreaceae</taxon>
        <taxon>Trichoderma</taxon>
    </lineage>
</organism>
<evidence type="ECO:0000313" key="3">
    <source>
        <dbReference type="Proteomes" id="UP000240760"/>
    </source>
</evidence>
<dbReference type="EMBL" id="KZ679131">
    <property type="protein sequence ID" value="PTB76872.1"/>
    <property type="molecule type" value="Genomic_DNA"/>
</dbReference>
<evidence type="ECO:0000313" key="2">
    <source>
        <dbReference type="EMBL" id="PTB76872.1"/>
    </source>
</evidence>
<reference evidence="2 3" key="1">
    <citation type="submission" date="2016-07" db="EMBL/GenBank/DDBJ databases">
        <title>Multiple horizontal gene transfer events from other fungi enriched the ability of initially mycotrophic Trichoderma (Ascomycota) to feed on dead plant biomass.</title>
        <authorList>
            <consortium name="DOE Joint Genome Institute"/>
            <person name="Aerts A."/>
            <person name="Atanasova L."/>
            <person name="Chenthamara K."/>
            <person name="Zhang J."/>
            <person name="Grujic M."/>
            <person name="Henrissat B."/>
            <person name="Kuo A."/>
            <person name="Salamov A."/>
            <person name="Lipzen A."/>
            <person name="Labutti K."/>
            <person name="Barry K."/>
            <person name="Miao Y."/>
            <person name="Rahimi M.J."/>
            <person name="Shen Q."/>
            <person name="Grigoriev I.V."/>
            <person name="Kubicek C.P."/>
            <person name="Druzhinina I.S."/>
        </authorList>
    </citation>
    <scope>NUCLEOTIDE SEQUENCE [LARGE SCALE GENOMIC DNA]</scope>
    <source>
        <strain evidence="2 3">ATCC 18648</strain>
    </source>
</reference>
<keyword evidence="1" id="KW-0472">Membrane</keyword>
<keyword evidence="1" id="KW-0812">Transmembrane</keyword>
<keyword evidence="1" id="KW-1133">Transmembrane helix</keyword>
<keyword evidence="3" id="KW-1185">Reference proteome</keyword>
<evidence type="ECO:0000256" key="1">
    <source>
        <dbReference type="SAM" id="Phobius"/>
    </source>
</evidence>
<feature type="transmembrane region" description="Helical" evidence="1">
    <location>
        <begin position="24"/>
        <end position="44"/>
    </location>
</feature>
<sequence length="162" mass="17797">MEAPAPFSPTWALSLIGVVFIRDFLLLFFFVLIPSGILLVFILVPSMIPPPPNIKITSLSVCKRNVIPSVPAPFLASTSSRIGASAIDTRMVILQASNHRNQVLLNPGNEEKPRDLAPHRQVPYTCKPYLTCAPLAYTYPPRPHNDIPLPSTKLPLPPSQNP</sequence>
<accession>A0A2T4C5S1</accession>
<gene>
    <name evidence="2" type="ORF">M440DRAFT_1237210</name>
</gene>
<dbReference type="AlphaFoldDB" id="A0A2T4C5S1"/>